<organism evidence="2 3">
    <name type="scientific">Salinigranum rubrum</name>
    <dbReference type="NCBI Taxonomy" id="755307"/>
    <lineage>
        <taxon>Archaea</taxon>
        <taxon>Methanobacteriati</taxon>
        <taxon>Methanobacteriota</taxon>
        <taxon>Stenosarchaea group</taxon>
        <taxon>Halobacteria</taxon>
        <taxon>Halobacteriales</taxon>
        <taxon>Haloferacaceae</taxon>
        <taxon>Salinigranum</taxon>
    </lineage>
</organism>
<evidence type="ECO:0000259" key="1">
    <source>
        <dbReference type="PROSITE" id="PS51201"/>
    </source>
</evidence>
<dbReference type="InterPro" id="IPR036291">
    <property type="entry name" value="NAD(P)-bd_dom_sf"/>
</dbReference>
<reference evidence="2 3" key="1">
    <citation type="submission" date="2018-01" db="EMBL/GenBank/DDBJ databases">
        <title>Complete genome sequence of Salinigranum rubrum GX10T, an extremely halophilic archaeon isolated from a marine solar saltern.</title>
        <authorList>
            <person name="Han S."/>
        </authorList>
    </citation>
    <scope>NUCLEOTIDE SEQUENCE [LARGE SCALE GENOMIC DNA]</scope>
    <source>
        <strain evidence="2 3">GX10</strain>
    </source>
</reference>
<dbReference type="PROSITE" id="PS51201">
    <property type="entry name" value="RCK_N"/>
    <property type="match status" value="1"/>
</dbReference>
<dbReference type="PANTHER" id="PTHR43833">
    <property type="entry name" value="POTASSIUM CHANNEL PROTEIN 2-RELATED-RELATED"/>
    <property type="match status" value="1"/>
</dbReference>
<dbReference type="Proteomes" id="UP000236584">
    <property type="component" value="Chromosome"/>
</dbReference>
<protein>
    <submittedName>
        <fullName evidence="2">Potassium transporter TrkA</fullName>
    </submittedName>
</protein>
<sequence>MIPTRSQRGGASKEAEEITHYILGGDHVGVAIAEQLEANGHRIAIVDESYDSHDIPGFVGDPSAPDALSESGVGAASTVVVATRSDRRNLLIAQLVRARFDVPRVITLVNDPDRLSLFVDAGHEPFCVTTALSETVGEAI</sequence>
<name>A0A2I8VKL2_9EURY</name>
<gene>
    <name evidence="2" type="ORF">C2R22_13140</name>
</gene>
<feature type="domain" description="RCK N-terminal" evidence="1">
    <location>
        <begin position="17"/>
        <end position="130"/>
    </location>
</feature>
<dbReference type="OrthoDB" id="289108at2157"/>
<accession>A0A2I8VKL2</accession>
<dbReference type="EMBL" id="CP026309">
    <property type="protein sequence ID" value="AUV82470.1"/>
    <property type="molecule type" value="Genomic_DNA"/>
</dbReference>
<keyword evidence="3" id="KW-1185">Reference proteome</keyword>
<dbReference type="KEGG" id="srub:C2R22_13140"/>
<dbReference type="AlphaFoldDB" id="A0A2I8VKL2"/>
<dbReference type="Pfam" id="PF02254">
    <property type="entry name" value="TrkA_N"/>
    <property type="match status" value="1"/>
</dbReference>
<proteinExistence type="predicted"/>
<dbReference type="GO" id="GO:0006813">
    <property type="term" value="P:potassium ion transport"/>
    <property type="evidence" value="ECO:0007669"/>
    <property type="project" value="InterPro"/>
</dbReference>
<dbReference type="InterPro" id="IPR003148">
    <property type="entry name" value="RCK_N"/>
</dbReference>
<evidence type="ECO:0000313" key="3">
    <source>
        <dbReference type="Proteomes" id="UP000236584"/>
    </source>
</evidence>
<dbReference type="Gene3D" id="3.40.50.720">
    <property type="entry name" value="NAD(P)-binding Rossmann-like Domain"/>
    <property type="match status" value="1"/>
</dbReference>
<dbReference type="SUPFAM" id="SSF51735">
    <property type="entry name" value="NAD(P)-binding Rossmann-fold domains"/>
    <property type="match status" value="1"/>
</dbReference>
<evidence type="ECO:0000313" key="2">
    <source>
        <dbReference type="EMBL" id="AUV82470.1"/>
    </source>
</evidence>
<dbReference type="InterPro" id="IPR050721">
    <property type="entry name" value="Trk_Ktr_HKT_K-transport"/>
</dbReference>